<protein>
    <recommendedName>
        <fullName evidence="4">F-box domain-containing protein</fullName>
    </recommendedName>
</protein>
<comment type="caution">
    <text evidence="2">The sequence shown here is derived from an EMBL/GenBank/DDBJ whole genome shotgun (WGS) entry which is preliminary data.</text>
</comment>
<reference evidence="2 3" key="1">
    <citation type="journal article" date="2022" name="G3 (Bethesda)">
        <title>Enemy or ally: a genomic approach to elucidate the lifestyle of Phyllosticta citrichinaensis.</title>
        <authorList>
            <person name="Buijs V.A."/>
            <person name="Groenewald J.Z."/>
            <person name="Haridas S."/>
            <person name="LaButti K.M."/>
            <person name="Lipzen A."/>
            <person name="Martin F.M."/>
            <person name="Barry K."/>
            <person name="Grigoriev I.V."/>
            <person name="Crous P.W."/>
            <person name="Seidl M.F."/>
        </authorList>
    </citation>
    <scope>NUCLEOTIDE SEQUENCE [LARGE SCALE GENOMIC DNA]</scope>
    <source>
        <strain evidence="2 3">CBS 129764</strain>
    </source>
</reference>
<evidence type="ECO:0000313" key="3">
    <source>
        <dbReference type="Proteomes" id="UP001456524"/>
    </source>
</evidence>
<keyword evidence="3" id="KW-1185">Reference proteome</keyword>
<name>A0ABR1Y752_9PEZI</name>
<dbReference type="Proteomes" id="UP001456524">
    <property type="component" value="Unassembled WGS sequence"/>
</dbReference>
<organism evidence="2 3">
    <name type="scientific">Phyllosticta citrichinensis</name>
    <dbReference type="NCBI Taxonomy" id="1130410"/>
    <lineage>
        <taxon>Eukaryota</taxon>
        <taxon>Fungi</taxon>
        <taxon>Dikarya</taxon>
        <taxon>Ascomycota</taxon>
        <taxon>Pezizomycotina</taxon>
        <taxon>Dothideomycetes</taxon>
        <taxon>Dothideomycetes incertae sedis</taxon>
        <taxon>Botryosphaeriales</taxon>
        <taxon>Phyllostictaceae</taxon>
        <taxon>Phyllosticta</taxon>
    </lineage>
</organism>
<proteinExistence type="predicted"/>
<accession>A0ABR1Y752</accession>
<feature type="region of interest" description="Disordered" evidence="1">
    <location>
        <begin position="45"/>
        <end position="98"/>
    </location>
</feature>
<dbReference type="EMBL" id="JBBWUH010000001">
    <property type="protein sequence ID" value="KAK8177439.1"/>
    <property type="molecule type" value="Genomic_DNA"/>
</dbReference>
<evidence type="ECO:0000256" key="1">
    <source>
        <dbReference type="SAM" id="MobiDB-lite"/>
    </source>
</evidence>
<evidence type="ECO:0000313" key="2">
    <source>
        <dbReference type="EMBL" id="KAK8177439.1"/>
    </source>
</evidence>
<feature type="compositionally biased region" description="Low complexity" evidence="1">
    <location>
        <begin position="67"/>
        <end position="85"/>
    </location>
</feature>
<gene>
    <name evidence="2" type="ORF">IWX90DRAFT_492161</name>
</gene>
<evidence type="ECO:0008006" key="4">
    <source>
        <dbReference type="Google" id="ProtNLM"/>
    </source>
</evidence>
<sequence>MSQNTEEMSQSFLPTIPDDFVHASSRPPYPLAFTMLGGAVGATSCHRRSMSDGDASSIRVLGSEPMPTSRSASLSSRSSSDSPSPRAHRLSKSLLSTPRHVAPSIKNVPATTGDYRVVSHRRSLSAPDRLMRAQFKVATTLVTLPTEMLLEIVGFVGSFTPIHHSPGSSALINLSVCSKRMRDVSYRLKFRGLVVDMSDLVFPGKFSTMLTRNNDSDTLEGVPEEVSKTSYVLRSWYVSARSSFSRSFAIKCRAQTASGPTVNAEIVQRAAKILFHVVCVATRL</sequence>